<feature type="compositionally biased region" description="Polar residues" evidence="5">
    <location>
        <begin position="170"/>
        <end position="209"/>
    </location>
</feature>
<feature type="compositionally biased region" description="Low complexity" evidence="5">
    <location>
        <begin position="1204"/>
        <end position="1222"/>
    </location>
</feature>
<comment type="caution">
    <text evidence="7">The sequence shown here is derived from an EMBL/GenBank/DDBJ whole genome shotgun (WGS) entry which is preliminary data.</text>
</comment>
<feature type="compositionally biased region" description="Polar residues" evidence="5">
    <location>
        <begin position="1091"/>
        <end position="1115"/>
    </location>
</feature>
<feature type="region of interest" description="Disordered" evidence="5">
    <location>
        <begin position="1"/>
        <end position="40"/>
    </location>
</feature>
<feature type="compositionally biased region" description="Polar residues" evidence="5">
    <location>
        <begin position="763"/>
        <end position="789"/>
    </location>
</feature>
<feature type="compositionally biased region" description="Basic and acidic residues" evidence="5">
    <location>
        <begin position="581"/>
        <end position="596"/>
    </location>
</feature>
<feature type="region of interest" description="Disordered" evidence="5">
    <location>
        <begin position="254"/>
        <end position="306"/>
    </location>
</feature>
<feature type="region of interest" description="Disordered" evidence="5">
    <location>
        <begin position="1390"/>
        <end position="1526"/>
    </location>
</feature>
<evidence type="ECO:0000256" key="2">
    <source>
        <dbReference type="ARBA" id="ARBA00022723"/>
    </source>
</evidence>
<proteinExistence type="predicted"/>
<dbReference type="GO" id="GO:0005634">
    <property type="term" value="C:nucleus"/>
    <property type="evidence" value="ECO:0007669"/>
    <property type="project" value="TreeGrafter"/>
</dbReference>
<feature type="compositionally biased region" description="Polar residues" evidence="5">
    <location>
        <begin position="1028"/>
        <end position="1042"/>
    </location>
</feature>
<organism evidence="7 8">
    <name type="scientific">Orchesella cincta</name>
    <name type="common">Springtail</name>
    <name type="synonym">Podura cincta</name>
    <dbReference type="NCBI Taxonomy" id="48709"/>
    <lineage>
        <taxon>Eukaryota</taxon>
        <taxon>Metazoa</taxon>
        <taxon>Ecdysozoa</taxon>
        <taxon>Arthropoda</taxon>
        <taxon>Hexapoda</taxon>
        <taxon>Collembola</taxon>
        <taxon>Entomobryomorpha</taxon>
        <taxon>Entomobryoidea</taxon>
        <taxon>Orchesellidae</taxon>
        <taxon>Orchesellinae</taxon>
        <taxon>Orchesella</taxon>
    </lineage>
</organism>
<dbReference type="InterPro" id="IPR052440">
    <property type="entry name" value="Trans_Reg/Chrom_Remod"/>
</dbReference>
<feature type="compositionally biased region" description="Basic residues" evidence="5">
    <location>
        <begin position="433"/>
        <end position="448"/>
    </location>
</feature>
<dbReference type="GO" id="GO:0006357">
    <property type="term" value="P:regulation of transcription by RNA polymerase II"/>
    <property type="evidence" value="ECO:0007669"/>
    <property type="project" value="TreeGrafter"/>
</dbReference>
<evidence type="ECO:0000259" key="6">
    <source>
        <dbReference type="PROSITE" id="PS51805"/>
    </source>
</evidence>
<feature type="compositionally biased region" description="Pro residues" evidence="5">
    <location>
        <begin position="1119"/>
        <end position="1130"/>
    </location>
</feature>
<feature type="compositionally biased region" description="Basic and acidic residues" evidence="5">
    <location>
        <begin position="709"/>
        <end position="720"/>
    </location>
</feature>
<feature type="compositionally biased region" description="Low complexity" evidence="5">
    <location>
        <begin position="1412"/>
        <end position="1433"/>
    </location>
</feature>
<accession>A0A1D2MVB7</accession>
<dbReference type="InterPro" id="IPR001965">
    <property type="entry name" value="Znf_PHD"/>
</dbReference>
<dbReference type="InterPro" id="IPR013083">
    <property type="entry name" value="Znf_RING/FYVE/PHD"/>
</dbReference>
<feature type="compositionally biased region" description="Polar residues" evidence="5">
    <location>
        <begin position="254"/>
        <end position="272"/>
    </location>
</feature>
<feature type="region of interest" description="Disordered" evidence="5">
    <location>
        <begin position="341"/>
        <end position="389"/>
    </location>
</feature>
<reference evidence="7 8" key="1">
    <citation type="journal article" date="2016" name="Genome Biol. Evol.">
        <title>Gene Family Evolution Reflects Adaptation to Soil Environmental Stressors in the Genome of the Collembolan Orchesella cincta.</title>
        <authorList>
            <person name="Faddeeva-Vakhrusheva A."/>
            <person name="Derks M.F."/>
            <person name="Anvar S.Y."/>
            <person name="Agamennone V."/>
            <person name="Suring W."/>
            <person name="Smit S."/>
            <person name="van Straalen N.M."/>
            <person name="Roelofs D."/>
        </authorList>
    </citation>
    <scope>NUCLEOTIDE SEQUENCE [LARGE SCALE GENOMIC DNA]</scope>
    <source>
        <tissue evidence="7">Mixed pool</tissue>
    </source>
</reference>
<evidence type="ECO:0000256" key="4">
    <source>
        <dbReference type="ARBA" id="ARBA00022833"/>
    </source>
</evidence>
<feature type="compositionally biased region" description="Basic and acidic residues" evidence="5">
    <location>
        <begin position="1447"/>
        <end position="1459"/>
    </location>
</feature>
<feature type="region of interest" description="Disordered" evidence="5">
    <location>
        <begin position="121"/>
        <end position="227"/>
    </location>
</feature>
<feature type="compositionally biased region" description="Basic residues" evidence="5">
    <location>
        <begin position="1149"/>
        <end position="1158"/>
    </location>
</feature>
<dbReference type="STRING" id="48709.A0A1D2MVB7"/>
<dbReference type="PANTHER" id="PTHR14955">
    <property type="entry name" value="RETINOIC ACID INDUCED 1/TRANSCRIPTION FACTOR 20"/>
    <property type="match status" value="1"/>
</dbReference>
<feature type="compositionally biased region" description="Low complexity" evidence="5">
    <location>
        <begin position="1503"/>
        <end position="1514"/>
    </location>
</feature>
<dbReference type="Pfam" id="PF13771">
    <property type="entry name" value="zf-HC5HC2H"/>
    <property type="match status" value="1"/>
</dbReference>
<feature type="region of interest" description="Disordered" evidence="5">
    <location>
        <begin position="1204"/>
        <end position="1271"/>
    </location>
</feature>
<feature type="region of interest" description="Disordered" evidence="5">
    <location>
        <begin position="483"/>
        <end position="847"/>
    </location>
</feature>
<feature type="compositionally biased region" description="Basic residues" evidence="5">
    <location>
        <begin position="1240"/>
        <end position="1249"/>
    </location>
</feature>
<feature type="region of interest" description="Disordered" evidence="5">
    <location>
        <begin position="937"/>
        <end position="1073"/>
    </location>
</feature>
<dbReference type="Gene3D" id="3.30.40.10">
    <property type="entry name" value="Zinc/RING finger domain, C3HC4 (zinc finger)"/>
    <property type="match status" value="1"/>
</dbReference>
<dbReference type="SMART" id="SM00249">
    <property type="entry name" value="PHD"/>
    <property type="match status" value="1"/>
</dbReference>
<feature type="region of interest" description="Disordered" evidence="5">
    <location>
        <begin position="867"/>
        <end position="899"/>
    </location>
</feature>
<feature type="domain" description="PHD-type" evidence="6">
    <location>
        <begin position="1612"/>
        <end position="1732"/>
    </location>
</feature>
<feature type="region of interest" description="Disordered" evidence="5">
    <location>
        <begin position="431"/>
        <end position="459"/>
    </location>
</feature>
<feature type="compositionally biased region" description="Basic residues" evidence="5">
    <location>
        <begin position="293"/>
        <end position="303"/>
    </location>
</feature>
<protein>
    <recommendedName>
        <fullName evidence="6">PHD-type domain-containing protein</fullName>
    </recommendedName>
</protein>
<dbReference type="PROSITE" id="PS51805">
    <property type="entry name" value="EPHD"/>
    <property type="match status" value="1"/>
</dbReference>
<name>A0A1D2MVB7_ORCCI</name>
<dbReference type="OMA" id="TIGCLER"/>
<keyword evidence="8" id="KW-1185">Reference proteome</keyword>
<feature type="compositionally biased region" description="Basic and acidic residues" evidence="5">
    <location>
        <begin position="1135"/>
        <end position="1147"/>
    </location>
</feature>
<feature type="compositionally biased region" description="Basic residues" evidence="5">
    <location>
        <begin position="888"/>
        <end position="899"/>
    </location>
</feature>
<sequence length="1733" mass="185556">MSPPPPPHHSQQQGSVLCASPPPPVSQHQQQHHIIPGPQLGYNVNGGGGMGDIVCSSKNSSNYSDKHNKVSDEAVSEMLRITSEEIRDKERDMLSIFPNLSSAMHSTNDIDNVNMTVESDRSSEVTSSTGCGLDDRTNSNSNASNASTTLPIMSGEDTSASTTHPRELINNGNKTPDISNSSTTGCGAMVNQTPSGNTNGGNNRASCSPQMKPMGSPTNPGNGHQMMPVRLQNMQKGARTKASMKKLMQEQQITTPNGQAPDTNSDTSQFSAKDSDSVEALTEPAPKMESKSKAKGSPKRKKSAAASTPIIDPYVPQSSVIVSDLTTGAVSAIAVARPGYTKSGKKIGRPRKDASTANTPSTPKGKKGSKSPKKTKASLKAQFSEPLPPMMQVPESELATALSETVASLAETVIPIVEEPNNAVVVKVDKAKSPKAKVGKANPRKRSSKALNDTGDDEEEQLIQVATVVDLNIPPLIIKQSQTTPVPEELAPTPLGGKRRKQSKSIPNVEQPEDVNLTLNAPQSSEISEQEAESVATRVAQSLPSPPKGKGKRRKSTSALKESKKRKGAKQRAAVTLPKVIPKETDTSPERRDLPRLRSRSPKQGESPPLRISSPRAAKERSLTPASTTSQATTQRPRASKEKDVSRGVVTTPLSSPTLRSPKKESTTTARGKAKGRNKGKKISVEESVELQDDDLMLSPPPAKRLRQMSKESSESEVQGRRRSSVVETRLSVDSEKSRPLTGKRSSRRKSGSVSGSIDNPLVSPTPSFNQSNSSINAPSETSLEVTAHSSSLDSSLEVQSDIVVTPTQEEDTTTLSSPIEVISPRRKGKRAAAKSRSKLRKSRPSTEIVEGTIFTEDEPVVEDIPVIPSQDDVPIVSPDAPAPTAKSTKKQRKTAAKKGKKVAILLSAESEPVQGPPLDIPEPPLETVAVVEVQVPVAPKQKGRKGKASNKTSKTVVPIIPPPVLNIPEFTPPKKEVKTKQTGKASKQGKKLSKEKESISSPPQPSFSLPQDLSPSRRRRPSVLSPNTQTSAKSSTSSGPDSPTKVKSETTAGAGVPASPSKQSRRDSRSVSHDYCDVSVVLTDIAQSLSSGDFPYSNISNTLSRQSLQSPTSNSLPMSPPIPTEPPVSPLKMEGWDGKTEHDVKGKVVPKKKRQSKPKSLTNASEEPPLKINKVKAQNKNNELLERKATLEAEVAQVLLEMKSGNSSSSSKSPSPAKSIPIVEANEGSTIIITPSKKQTTKQRKRKNSTSPRRASFKQEAVAEEELDSSLSPVAATPMPVISLNHARKKKLAKEKPVSKIKAKAKKALAAAAAAAAAASSSTFPVLSSTPIVGSTANVDQDGFIGNSIALTPVTTVKVSKTASIPAASGFEMGASLTTPVYAVKSKPELKPKLGRKRKERTKIENSSPDITAFSSSKSISASASTTPAAPTLPVYKVRRPKKGAVKSEENVEGTEKKPKVKKSRSSSLTTATGLEADVSGVSSSPEAPVKKKRQRKIKGESVAAVASSSMASTTNGGEDDASASTSKLFPYQIKPKPMKKPTVLAKRTPFVEDKVRKYEDNQKKKVIDSPMLKVVGGLTKFYRGGEEEEVDQDPKLPKEKAPTQTDNAVPWLCSFCHMGPHAQKLGDLFGPYFANLPSIYGEPSMKRETWIHGDCALWAGRLLLVDTYLRRLEETLLDADKETCTVCGKTGATVGCLRRHCKEAVHYPCAIRKFWKMDSANFHSYCPQHVP</sequence>
<dbReference type="GO" id="GO:0008270">
    <property type="term" value="F:zinc ion binding"/>
    <property type="evidence" value="ECO:0007669"/>
    <property type="project" value="UniProtKB-KW"/>
</dbReference>
<feature type="region of interest" description="Disordered" evidence="5">
    <location>
        <begin position="1091"/>
        <end position="1184"/>
    </location>
</feature>
<evidence type="ECO:0000313" key="8">
    <source>
        <dbReference type="Proteomes" id="UP000094527"/>
    </source>
</evidence>
<evidence type="ECO:0000256" key="5">
    <source>
        <dbReference type="SAM" id="MobiDB-lite"/>
    </source>
</evidence>
<keyword evidence="4" id="KW-0862">Zinc</keyword>
<keyword evidence="3" id="KW-0863">Zinc-finger</keyword>
<feature type="compositionally biased region" description="Basic residues" evidence="5">
    <location>
        <begin position="672"/>
        <end position="682"/>
    </location>
</feature>
<feature type="compositionally biased region" description="Low complexity" evidence="5">
    <location>
        <begin position="138"/>
        <end position="149"/>
    </location>
</feature>
<feature type="compositionally biased region" description="Basic residues" evidence="5">
    <location>
        <begin position="364"/>
        <end position="377"/>
    </location>
</feature>
<dbReference type="Proteomes" id="UP000094527">
    <property type="component" value="Unassembled WGS sequence"/>
</dbReference>
<feature type="compositionally biased region" description="Basic residues" evidence="5">
    <location>
        <begin position="825"/>
        <end position="844"/>
    </location>
</feature>
<dbReference type="EMBL" id="LJIJ01000479">
    <property type="protein sequence ID" value="ODM97003.1"/>
    <property type="molecule type" value="Genomic_DNA"/>
</dbReference>
<dbReference type="OrthoDB" id="10029243at2759"/>
<feature type="compositionally biased region" description="Low complexity" evidence="5">
    <location>
        <begin position="26"/>
        <end position="40"/>
    </location>
</feature>
<gene>
    <name evidence="7" type="ORF">Ocin01_09668</name>
</gene>
<feature type="compositionally biased region" description="Low complexity" evidence="5">
    <location>
        <begin position="624"/>
        <end position="637"/>
    </location>
</feature>
<evidence type="ECO:0000256" key="3">
    <source>
        <dbReference type="ARBA" id="ARBA00022771"/>
    </source>
</evidence>
<keyword evidence="2" id="KW-0479">Metal-binding</keyword>
<evidence type="ECO:0000256" key="1">
    <source>
        <dbReference type="ARBA" id="ARBA00022553"/>
    </source>
</evidence>
<dbReference type="PANTHER" id="PTHR14955:SF4">
    <property type="entry name" value="PHD-TYPE DOMAIN-CONTAINING PROTEIN"/>
    <property type="match status" value="1"/>
</dbReference>
<keyword evidence="1" id="KW-0597">Phosphoprotein</keyword>
<dbReference type="InterPro" id="IPR034732">
    <property type="entry name" value="EPHD"/>
</dbReference>
<feature type="compositionally biased region" description="Acidic residues" evidence="5">
    <location>
        <begin position="687"/>
        <end position="696"/>
    </location>
</feature>
<evidence type="ECO:0000313" key="7">
    <source>
        <dbReference type="EMBL" id="ODM97003.1"/>
    </source>
</evidence>